<reference evidence="1" key="1">
    <citation type="journal article" date="2012" name="PLoS ONE">
        <title>Gene sets for utilization of primary and secondary nutrition supplies in the distal gut of endangered iberian lynx.</title>
        <authorList>
            <person name="Alcaide M."/>
            <person name="Messina E."/>
            <person name="Richter M."/>
            <person name="Bargiela R."/>
            <person name="Peplies J."/>
            <person name="Huws S.A."/>
            <person name="Newbold C.J."/>
            <person name="Golyshin P.N."/>
            <person name="Simon M.A."/>
            <person name="Lopez G."/>
            <person name="Yakimov M.M."/>
            <person name="Ferrer M."/>
        </authorList>
    </citation>
    <scope>NUCLEOTIDE SEQUENCE</scope>
</reference>
<dbReference type="EMBL" id="AMCI01003623">
    <property type="protein sequence ID" value="EJW99867.1"/>
    <property type="molecule type" value="Genomic_DNA"/>
</dbReference>
<dbReference type="AlphaFoldDB" id="J9GDL4"/>
<evidence type="ECO:0000313" key="1">
    <source>
        <dbReference type="EMBL" id="EJW99867.1"/>
    </source>
</evidence>
<protein>
    <submittedName>
        <fullName evidence="1">Uncharacterized protein</fullName>
    </submittedName>
</protein>
<name>J9GDL4_9ZZZZ</name>
<organism evidence="1">
    <name type="scientific">gut metagenome</name>
    <dbReference type="NCBI Taxonomy" id="749906"/>
    <lineage>
        <taxon>unclassified sequences</taxon>
        <taxon>metagenomes</taxon>
        <taxon>organismal metagenomes</taxon>
    </lineage>
</organism>
<accession>J9GDL4</accession>
<gene>
    <name evidence="1" type="ORF">EVA_12025</name>
</gene>
<proteinExistence type="predicted"/>
<sequence length="47" mass="5236">MLIYDLCNLICGTFYVSGFQLTFVVIYVNNGLQITGTNTACFVNDHV</sequence>
<comment type="caution">
    <text evidence="1">The sequence shown here is derived from an EMBL/GenBank/DDBJ whole genome shotgun (WGS) entry which is preliminary data.</text>
</comment>